<evidence type="ECO:0000313" key="3">
    <source>
        <dbReference type="Proteomes" id="UP000296049"/>
    </source>
</evidence>
<feature type="region of interest" description="Disordered" evidence="1">
    <location>
        <begin position="1"/>
        <end position="51"/>
    </location>
</feature>
<name>R0L382_ANAPL</name>
<dbReference type="EMBL" id="KB743246">
    <property type="protein sequence ID" value="EOB00044.1"/>
    <property type="molecule type" value="Genomic_DNA"/>
</dbReference>
<organism evidence="2 3">
    <name type="scientific">Anas platyrhynchos</name>
    <name type="common">Mallard</name>
    <name type="synonym">Anas boschas</name>
    <dbReference type="NCBI Taxonomy" id="8839"/>
    <lineage>
        <taxon>Eukaryota</taxon>
        <taxon>Metazoa</taxon>
        <taxon>Chordata</taxon>
        <taxon>Craniata</taxon>
        <taxon>Vertebrata</taxon>
        <taxon>Euteleostomi</taxon>
        <taxon>Archelosauria</taxon>
        <taxon>Archosauria</taxon>
        <taxon>Dinosauria</taxon>
        <taxon>Saurischia</taxon>
        <taxon>Theropoda</taxon>
        <taxon>Coelurosauria</taxon>
        <taxon>Aves</taxon>
        <taxon>Neognathae</taxon>
        <taxon>Galloanserae</taxon>
        <taxon>Anseriformes</taxon>
        <taxon>Anatidae</taxon>
        <taxon>Anatinae</taxon>
        <taxon>Anas</taxon>
    </lineage>
</organism>
<feature type="compositionally biased region" description="Low complexity" evidence="1">
    <location>
        <begin position="1"/>
        <end position="15"/>
    </location>
</feature>
<keyword evidence="3" id="KW-1185">Reference proteome</keyword>
<dbReference type="AlphaFoldDB" id="R0L382"/>
<accession>R0L382</accession>
<protein>
    <submittedName>
        <fullName evidence="2">Uncharacterized protein</fullName>
    </submittedName>
</protein>
<dbReference type="Proteomes" id="UP000296049">
    <property type="component" value="Unassembled WGS sequence"/>
</dbReference>
<gene>
    <name evidence="2" type="ORF">Anapl_03389</name>
</gene>
<evidence type="ECO:0000313" key="2">
    <source>
        <dbReference type="EMBL" id="EOB00044.1"/>
    </source>
</evidence>
<feature type="compositionally biased region" description="Low complexity" evidence="1">
    <location>
        <begin position="27"/>
        <end position="51"/>
    </location>
</feature>
<feature type="region of interest" description="Disordered" evidence="1">
    <location>
        <begin position="66"/>
        <end position="88"/>
    </location>
</feature>
<feature type="compositionally biased region" description="Basic and acidic residues" evidence="1">
    <location>
        <begin position="76"/>
        <end position="88"/>
    </location>
</feature>
<proteinExistence type="predicted"/>
<evidence type="ECO:0000256" key="1">
    <source>
        <dbReference type="SAM" id="MobiDB-lite"/>
    </source>
</evidence>
<reference evidence="3" key="1">
    <citation type="journal article" date="2013" name="Nat. Genet.">
        <title>The duck genome and transcriptome provide insight into an avian influenza virus reservoir species.</title>
        <authorList>
            <person name="Huang Y."/>
            <person name="Li Y."/>
            <person name="Burt D.W."/>
            <person name="Chen H."/>
            <person name="Zhang Y."/>
            <person name="Qian W."/>
            <person name="Kim H."/>
            <person name="Gan S."/>
            <person name="Zhao Y."/>
            <person name="Li J."/>
            <person name="Yi K."/>
            <person name="Feng H."/>
            <person name="Zhu P."/>
            <person name="Li B."/>
            <person name="Liu Q."/>
            <person name="Fairley S."/>
            <person name="Magor K.E."/>
            <person name="Du Z."/>
            <person name="Hu X."/>
            <person name="Goodman L."/>
            <person name="Tafer H."/>
            <person name="Vignal A."/>
            <person name="Lee T."/>
            <person name="Kim K.W."/>
            <person name="Sheng Z."/>
            <person name="An Y."/>
            <person name="Searle S."/>
            <person name="Herrero J."/>
            <person name="Groenen M.A."/>
            <person name="Crooijmans R.P."/>
            <person name="Faraut T."/>
            <person name="Cai Q."/>
            <person name="Webster R.G."/>
            <person name="Aldridge J.R."/>
            <person name="Warren W.C."/>
            <person name="Bartschat S."/>
            <person name="Kehr S."/>
            <person name="Marz M."/>
            <person name="Stadler P.F."/>
            <person name="Smith J."/>
            <person name="Kraus R.H."/>
            <person name="Zhao Y."/>
            <person name="Ren L."/>
            <person name="Fei J."/>
            <person name="Morisson M."/>
            <person name="Kaiser P."/>
            <person name="Griffin D.K."/>
            <person name="Rao M."/>
            <person name="Pitel F."/>
            <person name="Wang J."/>
            <person name="Li N."/>
        </authorList>
    </citation>
    <scope>NUCLEOTIDE SEQUENCE [LARGE SCALE GENOMIC DNA]</scope>
</reference>
<sequence>MVSSSPPATRTSAALPPSPHPDRPRSRSSSGDAEPSPSLRQQRRSSALSSPAPLLEAAVDLLVLQQLRSPQRCRGSGREAAPDRRREV</sequence>